<dbReference type="OMA" id="HYGYICE"/>
<dbReference type="Pfam" id="PF00059">
    <property type="entry name" value="Lectin_C"/>
    <property type="match status" value="2"/>
</dbReference>
<feature type="region of interest" description="Disordered" evidence="2">
    <location>
        <begin position="588"/>
        <end position="674"/>
    </location>
</feature>
<proteinExistence type="predicted"/>
<evidence type="ECO:0000256" key="1">
    <source>
        <dbReference type="ARBA" id="ARBA00023157"/>
    </source>
</evidence>
<dbReference type="InterPro" id="IPR016187">
    <property type="entry name" value="CTDL_fold"/>
</dbReference>
<dbReference type="InterPro" id="IPR001304">
    <property type="entry name" value="C-type_lectin-like"/>
</dbReference>
<evidence type="ECO:0000259" key="5">
    <source>
        <dbReference type="PROSITE" id="PS50041"/>
    </source>
</evidence>
<protein>
    <recommendedName>
        <fullName evidence="5">C-type lectin domain-containing protein</fullName>
    </recommendedName>
</protein>
<dbReference type="InterPro" id="IPR050111">
    <property type="entry name" value="C-type_lectin/snaclec_domain"/>
</dbReference>
<feature type="compositionally biased region" description="Polar residues" evidence="2">
    <location>
        <begin position="782"/>
        <end position="796"/>
    </location>
</feature>
<keyword evidence="3" id="KW-0812">Transmembrane</keyword>
<evidence type="ECO:0000256" key="4">
    <source>
        <dbReference type="SAM" id="SignalP"/>
    </source>
</evidence>
<sequence length="952" mass="104235">MPSMNHLKFVMIVCVQLVVICVHLYSAMCQGSYDGGIGVRQRRTAQGSGGAAKCECETESATLTCSEEPTACDDDEVLYGGSCYRFIHDELKLRDDAHRDCIARNSHLVYIESQEEQTFLTNRSRRYGTDNTVASNHYWIGLIPTSSNVWLDGNPARNDLFEFSDGSAAGCFSLSKSSGNVSLHGENCNRDRYYVCERPYECPLGGFNHSGSCYWVGGSRQSHLSAQGGCSDDGGHLLYIESQDELQFINNNLAIEDNVRYWIGLTTQYAWLDGSRAIYQAFVQTIRSNNDGSLCFRLRPLDDFLWNDIGCNTNYAYICERELPVTPHETQQNPGVSCRPPVANLNRLLDSVPLCVRSDSHYFNNSVLCQCNDETCIRGCGCARDDTVAWLETIRCSCGFCNFTLDESEDKVYSTWPSDFNCSCFVNETSSNVTVVNGQVTCVPDDSESITSGIPIGIPVGVTLALLFILVALVVGFIWWKRKEKRKEIDKPLTANTHVDGSDTINVNPTYGLDEDDHVTEDILKPVAVVGPRPLKSDPHSAYADIKPTERSASAAETSEADSYAIIQSVGYTPYNPKGQRDVYTALQGTKDSNEDRTGNDDDDDPAVYTPIPNNGPKQEKDDPENEYVDPEYVVVTPSGQQNGAKGVKVPVPLPKPKNLTKDSGYVDVDAPIGDSVPEGRAGYVDVDAPSVGFFDGSKPSARSKKPGSGYVSVDSPSTTFPNNQDDDPENDFYFKLEKPTADDEDDYSLASAPGGNDYDTFDRAGAKRPSANAATDEGIYNLTSVPEDNEYNTFNRPGDQRPSHNAPTDEGVYNLTGPPESNAYDTFNRAGGKRPSTNASSTDDGLYSLTSVPEDNEYNTFNRPGVRRPSNNAPTDDGLYSLTNPPCDDEYSTFDRLGNRGPSANAPTDEGVYSLTGPPEGDVYSTVSRVGGKPMPVVPVITDESEYSTFD</sequence>
<feature type="compositionally biased region" description="Polar residues" evidence="2">
    <location>
        <begin position="836"/>
        <end position="863"/>
    </location>
</feature>
<feature type="domain" description="C-type lectin" evidence="5">
    <location>
        <begin position="209"/>
        <end position="320"/>
    </location>
</feature>
<dbReference type="SUPFAM" id="SSF56436">
    <property type="entry name" value="C-type lectin-like"/>
    <property type="match status" value="2"/>
</dbReference>
<feature type="region of interest" description="Disordered" evidence="2">
    <location>
        <begin position="696"/>
        <end position="952"/>
    </location>
</feature>
<keyword evidence="3" id="KW-0472">Membrane</keyword>
<dbReference type="EnsemblMetazoa" id="XM_038202635.1">
    <property type="protein sequence ID" value="XP_038058563.1"/>
    <property type="gene ID" value="LOC119729842"/>
</dbReference>
<dbReference type="CDD" id="cd00037">
    <property type="entry name" value="CLECT"/>
    <property type="match status" value="1"/>
</dbReference>
<feature type="compositionally biased region" description="Low complexity" evidence="2">
    <location>
        <begin position="551"/>
        <end position="560"/>
    </location>
</feature>
<keyword evidence="3" id="KW-1133">Transmembrane helix</keyword>
<keyword evidence="1" id="KW-1015">Disulfide bond</keyword>
<dbReference type="AlphaFoldDB" id="A0A914A3Z3"/>
<dbReference type="SMART" id="SM00034">
    <property type="entry name" value="CLECT"/>
    <property type="match status" value="2"/>
</dbReference>
<feature type="transmembrane region" description="Helical" evidence="3">
    <location>
        <begin position="456"/>
        <end position="480"/>
    </location>
</feature>
<reference evidence="6" key="1">
    <citation type="submission" date="2022-11" db="UniProtKB">
        <authorList>
            <consortium name="EnsemblMetazoa"/>
        </authorList>
    </citation>
    <scope>IDENTIFICATION</scope>
</reference>
<feature type="region of interest" description="Disordered" evidence="2">
    <location>
        <begin position="530"/>
        <end position="560"/>
    </location>
</feature>
<accession>A0A914A3Z3</accession>
<keyword evidence="4" id="KW-0732">Signal</keyword>
<evidence type="ECO:0000256" key="2">
    <source>
        <dbReference type="SAM" id="MobiDB-lite"/>
    </source>
</evidence>
<dbReference type="InterPro" id="IPR018378">
    <property type="entry name" value="C-type_lectin_CS"/>
</dbReference>
<feature type="domain" description="C-type lectin" evidence="5">
    <location>
        <begin position="79"/>
        <end position="197"/>
    </location>
</feature>
<name>A0A914A3Z3_PATMI</name>
<dbReference type="PANTHER" id="PTHR22803">
    <property type="entry name" value="MANNOSE, PHOSPHOLIPASE, LECTIN RECEPTOR RELATED"/>
    <property type="match status" value="1"/>
</dbReference>
<organism evidence="6 7">
    <name type="scientific">Patiria miniata</name>
    <name type="common">Bat star</name>
    <name type="synonym">Asterina miniata</name>
    <dbReference type="NCBI Taxonomy" id="46514"/>
    <lineage>
        <taxon>Eukaryota</taxon>
        <taxon>Metazoa</taxon>
        <taxon>Echinodermata</taxon>
        <taxon>Eleutherozoa</taxon>
        <taxon>Asterozoa</taxon>
        <taxon>Asteroidea</taxon>
        <taxon>Valvatacea</taxon>
        <taxon>Valvatida</taxon>
        <taxon>Asterinidae</taxon>
        <taxon>Patiria</taxon>
    </lineage>
</organism>
<feature type="compositionally biased region" description="Basic and acidic residues" evidence="2">
    <location>
        <begin position="733"/>
        <end position="742"/>
    </location>
</feature>
<dbReference type="GeneID" id="119729842"/>
<dbReference type="RefSeq" id="XP_038058563.1">
    <property type="nucleotide sequence ID" value="XM_038202635.1"/>
</dbReference>
<keyword evidence="7" id="KW-1185">Reference proteome</keyword>
<evidence type="ECO:0000313" key="6">
    <source>
        <dbReference type="EnsemblMetazoa" id="XP_038058563.1"/>
    </source>
</evidence>
<dbReference type="Gene3D" id="3.10.100.10">
    <property type="entry name" value="Mannose-Binding Protein A, subunit A"/>
    <property type="match status" value="2"/>
</dbReference>
<dbReference type="Proteomes" id="UP000887568">
    <property type="component" value="Unplaced"/>
</dbReference>
<evidence type="ECO:0000313" key="7">
    <source>
        <dbReference type="Proteomes" id="UP000887568"/>
    </source>
</evidence>
<dbReference type="PROSITE" id="PS50041">
    <property type="entry name" value="C_TYPE_LECTIN_2"/>
    <property type="match status" value="2"/>
</dbReference>
<feature type="chain" id="PRO_5037248831" description="C-type lectin domain-containing protein" evidence="4">
    <location>
        <begin position="30"/>
        <end position="952"/>
    </location>
</feature>
<feature type="compositionally biased region" description="Polar residues" evidence="2">
    <location>
        <begin position="715"/>
        <end position="724"/>
    </location>
</feature>
<dbReference type="InterPro" id="IPR016186">
    <property type="entry name" value="C-type_lectin-like/link_sf"/>
</dbReference>
<feature type="signal peptide" evidence="4">
    <location>
        <begin position="1"/>
        <end position="29"/>
    </location>
</feature>
<evidence type="ECO:0000256" key="3">
    <source>
        <dbReference type="SAM" id="Phobius"/>
    </source>
</evidence>
<dbReference type="PROSITE" id="PS00615">
    <property type="entry name" value="C_TYPE_LECTIN_1"/>
    <property type="match status" value="1"/>
</dbReference>